<dbReference type="InterPro" id="IPR027417">
    <property type="entry name" value="P-loop_NTPase"/>
</dbReference>
<dbReference type="PANTHER" id="PTHR11093">
    <property type="entry name" value="RUVB-RELATED REPTIN AND PONTIN"/>
    <property type="match status" value="1"/>
</dbReference>
<organism evidence="4 5">
    <name type="scientific">Kipferlia bialata</name>
    <dbReference type="NCBI Taxonomy" id="797122"/>
    <lineage>
        <taxon>Eukaryota</taxon>
        <taxon>Metamonada</taxon>
        <taxon>Carpediemonas-like organisms</taxon>
        <taxon>Kipferlia</taxon>
    </lineage>
</organism>
<dbReference type="Proteomes" id="UP000265618">
    <property type="component" value="Unassembled WGS sequence"/>
</dbReference>
<comment type="caution">
    <text evidence="4">The sequence shown here is derived from an EMBL/GenBank/DDBJ whole genome shotgun (WGS) entry which is preliminary data.</text>
</comment>
<dbReference type="SUPFAM" id="SSF52540">
    <property type="entry name" value="P-loop containing nucleoside triphosphate hydrolases"/>
    <property type="match status" value="1"/>
</dbReference>
<evidence type="ECO:0000313" key="5">
    <source>
        <dbReference type="Proteomes" id="UP000265618"/>
    </source>
</evidence>
<evidence type="ECO:0000313" key="4">
    <source>
        <dbReference type="EMBL" id="GIQ90498.1"/>
    </source>
</evidence>
<keyword evidence="5" id="KW-1185">Reference proteome</keyword>
<dbReference type="Gene3D" id="3.40.50.300">
    <property type="entry name" value="P-loop containing nucleotide triphosphate hydrolases"/>
    <property type="match status" value="1"/>
</dbReference>
<keyword evidence="1" id="KW-0067">ATP-binding</keyword>
<dbReference type="EMBL" id="BDIP01006257">
    <property type="protein sequence ID" value="GIQ90498.1"/>
    <property type="molecule type" value="Genomic_DNA"/>
</dbReference>
<sequence>MKIEIESVQTEHQRRIDSHSHISKLGLNPDGTAKPSSSGFVGQCDAREAAGLTVTLIKAKKLAGRTIMFAGPPGSGKTAIALAISHELGHN</sequence>
<evidence type="ECO:0000256" key="1">
    <source>
        <dbReference type="RuleBase" id="RU363048"/>
    </source>
</evidence>
<feature type="region of interest" description="Disordered" evidence="2">
    <location>
        <begin position="1"/>
        <end position="39"/>
    </location>
</feature>
<comment type="catalytic activity">
    <reaction evidence="1">
        <text>ATP + H2O = ADP + phosphate + H(+)</text>
        <dbReference type="Rhea" id="RHEA:13065"/>
        <dbReference type="ChEBI" id="CHEBI:15377"/>
        <dbReference type="ChEBI" id="CHEBI:15378"/>
        <dbReference type="ChEBI" id="CHEBI:30616"/>
        <dbReference type="ChEBI" id="CHEBI:43474"/>
        <dbReference type="ChEBI" id="CHEBI:456216"/>
        <dbReference type="EC" id="3.6.4.12"/>
    </reaction>
</comment>
<protein>
    <recommendedName>
        <fullName evidence="1">RuvB-like helicase</fullName>
        <ecNumber evidence="1">3.6.4.12</ecNumber>
    </recommendedName>
</protein>
<dbReference type="EC" id="3.6.4.12" evidence="1"/>
<feature type="non-terminal residue" evidence="4">
    <location>
        <position position="1"/>
    </location>
</feature>
<proteinExistence type="inferred from homology"/>
<dbReference type="AlphaFoldDB" id="A0A9K3D7A4"/>
<feature type="domain" description="TIP49 P-loop" evidence="3">
    <location>
        <begin position="15"/>
        <end position="90"/>
    </location>
</feature>
<dbReference type="InterPro" id="IPR027238">
    <property type="entry name" value="RuvB-like"/>
</dbReference>
<evidence type="ECO:0000256" key="2">
    <source>
        <dbReference type="SAM" id="MobiDB-lite"/>
    </source>
</evidence>
<dbReference type="Pfam" id="PF06068">
    <property type="entry name" value="TIP49"/>
    <property type="match status" value="1"/>
</dbReference>
<keyword evidence="1" id="KW-0347">Helicase</keyword>
<keyword evidence="1" id="KW-0378">Hydrolase</keyword>
<keyword evidence="1" id="KW-0539">Nucleus</keyword>
<keyword evidence="1" id="KW-0804">Transcription</keyword>
<dbReference type="OrthoDB" id="10060499at2759"/>
<keyword evidence="1" id="KW-0547">Nucleotide-binding</keyword>
<accession>A0A9K3D7A4</accession>
<gene>
    <name evidence="4" type="ORF">KIPB_013313</name>
</gene>
<dbReference type="GO" id="GO:0005524">
    <property type="term" value="F:ATP binding"/>
    <property type="evidence" value="ECO:0007669"/>
    <property type="project" value="UniProtKB-KW"/>
</dbReference>
<feature type="compositionally biased region" description="Basic and acidic residues" evidence="2">
    <location>
        <begin position="1"/>
        <end position="20"/>
    </location>
</feature>
<reference evidence="4 5" key="1">
    <citation type="journal article" date="2018" name="PLoS ONE">
        <title>The draft genome of Kipferlia bialata reveals reductive genome evolution in fornicate parasites.</title>
        <authorList>
            <person name="Tanifuji G."/>
            <person name="Takabayashi S."/>
            <person name="Kume K."/>
            <person name="Takagi M."/>
            <person name="Nakayama T."/>
            <person name="Kamikawa R."/>
            <person name="Inagaki Y."/>
            <person name="Hashimoto T."/>
        </authorList>
    </citation>
    <scope>NUCLEOTIDE SEQUENCE [LARGE SCALE GENOMIC DNA]</scope>
    <source>
        <strain evidence="4">NY0173</strain>
    </source>
</reference>
<comment type="similarity">
    <text evidence="1">Belongs to the RuvB family.</text>
</comment>
<dbReference type="InterPro" id="IPR010339">
    <property type="entry name" value="TIP49_P-loop"/>
</dbReference>
<dbReference type="GO" id="GO:0003678">
    <property type="term" value="F:DNA helicase activity"/>
    <property type="evidence" value="ECO:0007669"/>
    <property type="project" value="UniProtKB-EC"/>
</dbReference>
<name>A0A9K3D7A4_9EUKA</name>
<dbReference type="GO" id="GO:0016787">
    <property type="term" value="F:hydrolase activity"/>
    <property type="evidence" value="ECO:0007669"/>
    <property type="project" value="UniProtKB-KW"/>
</dbReference>
<evidence type="ECO:0000259" key="3">
    <source>
        <dbReference type="Pfam" id="PF06068"/>
    </source>
</evidence>
<keyword evidence="1" id="KW-0805">Transcription regulation</keyword>